<dbReference type="NCBIfam" id="NF041912">
    <property type="entry name" value="HVO_0758"/>
    <property type="match status" value="1"/>
</dbReference>
<evidence type="ECO:0000313" key="1">
    <source>
        <dbReference type="EMBL" id="MFC7098464.1"/>
    </source>
</evidence>
<proteinExistence type="predicted"/>
<dbReference type="AlphaFoldDB" id="A0ABD5X3U2"/>
<organism evidence="1 2">
    <name type="scientific">Halobaculum marinum</name>
    <dbReference type="NCBI Taxonomy" id="3031996"/>
    <lineage>
        <taxon>Archaea</taxon>
        <taxon>Methanobacteriati</taxon>
        <taxon>Methanobacteriota</taxon>
        <taxon>Stenosarchaea group</taxon>
        <taxon>Halobacteria</taxon>
        <taxon>Halobacteriales</taxon>
        <taxon>Haloferacaceae</taxon>
        <taxon>Halobaculum</taxon>
    </lineage>
</organism>
<comment type="caution">
    <text evidence="1">The sequence shown here is derived from an EMBL/GenBank/DDBJ whole genome shotgun (WGS) entry which is preliminary data.</text>
</comment>
<name>A0ABD5X3U2_9EURY</name>
<dbReference type="Proteomes" id="UP001596388">
    <property type="component" value="Unassembled WGS sequence"/>
</dbReference>
<keyword evidence="2" id="KW-1185">Reference proteome</keyword>
<dbReference type="GeneID" id="79270608"/>
<gene>
    <name evidence="1" type="ORF">ACFQKD_14235</name>
</gene>
<dbReference type="EMBL" id="JBHTAG010000003">
    <property type="protein sequence ID" value="MFC7098464.1"/>
    <property type="molecule type" value="Genomic_DNA"/>
</dbReference>
<evidence type="ECO:0000313" key="2">
    <source>
        <dbReference type="Proteomes" id="UP001596388"/>
    </source>
</evidence>
<dbReference type="Pfam" id="PF23137">
    <property type="entry name" value="HVO_0758"/>
    <property type="match status" value="1"/>
</dbReference>
<accession>A0ABD5X3U2</accession>
<protein>
    <submittedName>
        <fullName evidence="1">HVO_0758 family zinc finger protein</fullName>
    </submittedName>
</protein>
<dbReference type="RefSeq" id="WP_276237011.1">
    <property type="nucleotide sequence ID" value="NZ_CP119989.1"/>
</dbReference>
<sequence length="56" mass="6631">MKSTRKGLRKGELEKDNYERLLCAECDKSLAKENPPDEVYSVRRCPDCGREWKELR</sequence>
<dbReference type="InterPro" id="IPR049697">
    <property type="entry name" value="HVO_0758-like"/>
</dbReference>
<reference evidence="1 2" key="1">
    <citation type="journal article" date="2019" name="Int. J. Syst. Evol. Microbiol.">
        <title>The Global Catalogue of Microorganisms (GCM) 10K type strain sequencing project: providing services to taxonomists for standard genome sequencing and annotation.</title>
        <authorList>
            <consortium name="The Broad Institute Genomics Platform"/>
            <consortium name="The Broad Institute Genome Sequencing Center for Infectious Disease"/>
            <person name="Wu L."/>
            <person name="Ma J."/>
        </authorList>
    </citation>
    <scope>NUCLEOTIDE SEQUENCE [LARGE SCALE GENOMIC DNA]</scope>
    <source>
        <strain evidence="1 2">DT55</strain>
    </source>
</reference>